<dbReference type="InterPro" id="IPR014044">
    <property type="entry name" value="CAP_dom"/>
</dbReference>
<dbReference type="InterPro" id="IPR018244">
    <property type="entry name" value="Allrgn_V5/Tpx1_CS"/>
</dbReference>
<keyword evidence="1" id="KW-0812">Transmembrane</keyword>
<sequence length="403" mass="41323">MKFSISILLSVATLLCGSAKAGLADSEKDKLLSLHKSTRSQVGASNMKSISWDSGLASAAQSYANGCHGMNHSGSPENLAINSGSSNVADLFNQWKDEKSKFLESGYSNKYGGGTYKGHKVGHYSQIVWADNSKVGCGKAQCNGSTYLVCRYGVGNIVGNKVYSGGSSEKKTTSKKTTTTTIKKTTAAVVKQTTNSSAKAPVKTVNNGAKATNANVLPAKNPLNASKVPVAPSTVSSALSGTNLATGPLASPINGINGIGGINGVNGTSTVNAANAFNVTNVANGAAKNTANGAKGANGAGEKEISGIDINNEDGSNTGAVVTGVAITGSVVGAAAAIVFVKKNPNKYEDLKRNLSKKASSVKRGATVVTRRFTTKKVKSPVLDTTTEETTNYRAELTDAMKV</sequence>
<feature type="transmembrane region" description="Helical" evidence="1">
    <location>
        <begin position="320"/>
        <end position="341"/>
    </location>
</feature>
<keyword evidence="1" id="KW-1133">Transmembrane helix</keyword>
<feature type="chain" id="PRO_5012688822" evidence="2">
    <location>
        <begin position="25"/>
        <end position="403"/>
    </location>
</feature>
<proteinExistence type="predicted"/>
<dbReference type="STRING" id="1754190.A0A1Y2D7N0"/>
<protein>
    <submittedName>
        <fullName evidence="4">PR-1-like protein</fullName>
    </submittedName>
</protein>
<evidence type="ECO:0000256" key="1">
    <source>
        <dbReference type="SAM" id="Phobius"/>
    </source>
</evidence>
<keyword evidence="1" id="KW-0472">Membrane</keyword>
<feature type="domain" description="SCP" evidence="3">
    <location>
        <begin position="26"/>
        <end position="159"/>
    </location>
</feature>
<reference evidence="4 5" key="1">
    <citation type="submission" date="2016-08" db="EMBL/GenBank/DDBJ databases">
        <title>A Parts List for Fungal Cellulosomes Revealed by Comparative Genomics.</title>
        <authorList>
            <consortium name="DOE Joint Genome Institute"/>
            <person name="Haitjema C.H."/>
            <person name="Gilmore S.P."/>
            <person name="Henske J.K."/>
            <person name="Solomon K.V."/>
            <person name="De Groot R."/>
            <person name="Kuo A."/>
            <person name="Mondo S.J."/>
            <person name="Salamov A.A."/>
            <person name="Labutti K."/>
            <person name="Zhao Z."/>
            <person name="Chiniquy J."/>
            <person name="Barry K."/>
            <person name="Brewer H.M."/>
            <person name="Purvine S.O."/>
            <person name="Wright A.T."/>
            <person name="Boxma B."/>
            <person name="Van Alen T."/>
            <person name="Hackstein J.H."/>
            <person name="Baker S.E."/>
            <person name="Grigoriev I.V."/>
            <person name="O'Malley M.A."/>
        </authorList>
    </citation>
    <scope>NUCLEOTIDE SEQUENCE [LARGE SCALE GENOMIC DNA]</scope>
    <source>
        <strain evidence="4 5">G1</strain>
    </source>
</reference>
<dbReference type="PROSITE" id="PS01009">
    <property type="entry name" value="CRISP_1"/>
    <property type="match status" value="1"/>
</dbReference>
<dbReference type="SUPFAM" id="SSF55797">
    <property type="entry name" value="PR-1-like"/>
    <property type="match status" value="1"/>
</dbReference>
<dbReference type="OrthoDB" id="2162399at2759"/>
<dbReference type="CDD" id="cd05380">
    <property type="entry name" value="CAP_euk"/>
    <property type="match status" value="1"/>
</dbReference>
<dbReference type="PRINTS" id="PR00837">
    <property type="entry name" value="V5TPXLIKE"/>
</dbReference>
<dbReference type="AlphaFoldDB" id="A0A1Y2D7N0"/>
<dbReference type="SMART" id="SM00198">
    <property type="entry name" value="SCP"/>
    <property type="match status" value="1"/>
</dbReference>
<dbReference type="InterPro" id="IPR001283">
    <property type="entry name" value="CRISP-related"/>
</dbReference>
<evidence type="ECO:0000259" key="3">
    <source>
        <dbReference type="SMART" id="SM00198"/>
    </source>
</evidence>
<name>A0A1Y2D7N0_9FUNG</name>
<dbReference type="Pfam" id="PF00188">
    <property type="entry name" value="CAP"/>
    <property type="match status" value="1"/>
</dbReference>
<keyword evidence="5" id="KW-1185">Reference proteome</keyword>
<keyword evidence="2" id="KW-0732">Signal</keyword>
<accession>A0A1Y2D7N0</accession>
<gene>
    <name evidence="4" type="ORF">LY90DRAFT_669884</name>
</gene>
<dbReference type="PANTHER" id="PTHR10334">
    <property type="entry name" value="CYSTEINE-RICH SECRETORY PROTEIN-RELATED"/>
    <property type="match status" value="1"/>
</dbReference>
<evidence type="ECO:0000313" key="4">
    <source>
        <dbReference type="EMBL" id="ORY54625.1"/>
    </source>
</evidence>
<dbReference type="Gene3D" id="3.40.33.10">
    <property type="entry name" value="CAP"/>
    <property type="match status" value="1"/>
</dbReference>
<dbReference type="Proteomes" id="UP000193920">
    <property type="component" value="Unassembled WGS sequence"/>
</dbReference>
<organism evidence="4 5">
    <name type="scientific">Neocallimastix californiae</name>
    <dbReference type="NCBI Taxonomy" id="1754190"/>
    <lineage>
        <taxon>Eukaryota</taxon>
        <taxon>Fungi</taxon>
        <taxon>Fungi incertae sedis</taxon>
        <taxon>Chytridiomycota</taxon>
        <taxon>Chytridiomycota incertae sedis</taxon>
        <taxon>Neocallimastigomycetes</taxon>
        <taxon>Neocallimastigales</taxon>
        <taxon>Neocallimastigaceae</taxon>
        <taxon>Neocallimastix</taxon>
    </lineage>
</organism>
<evidence type="ECO:0000313" key="5">
    <source>
        <dbReference type="Proteomes" id="UP000193920"/>
    </source>
</evidence>
<dbReference type="EMBL" id="MCOG01000083">
    <property type="protein sequence ID" value="ORY54625.1"/>
    <property type="molecule type" value="Genomic_DNA"/>
</dbReference>
<dbReference type="GO" id="GO:0005576">
    <property type="term" value="C:extracellular region"/>
    <property type="evidence" value="ECO:0007669"/>
    <property type="project" value="InterPro"/>
</dbReference>
<evidence type="ECO:0000256" key="2">
    <source>
        <dbReference type="SAM" id="SignalP"/>
    </source>
</evidence>
<comment type="caution">
    <text evidence="4">The sequence shown here is derived from an EMBL/GenBank/DDBJ whole genome shotgun (WGS) entry which is preliminary data.</text>
</comment>
<dbReference type="InterPro" id="IPR035940">
    <property type="entry name" value="CAP_sf"/>
</dbReference>
<feature type="signal peptide" evidence="2">
    <location>
        <begin position="1"/>
        <end position="24"/>
    </location>
</feature>